<name>A0A3A4K9N7_9NOCA</name>
<protein>
    <submittedName>
        <fullName evidence="2">Uncharacterized protein</fullName>
    </submittedName>
</protein>
<evidence type="ECO:0000313" key="2">
    <source>
        <dbReference type="EMBL" id="RJO70114.1"/>
    </source>
</evidence>
<gene>
    <name evidence="2" type="ORF">D5S18_30155</name>
</gene>
<comment type="caution">
    <text evidence="2">The sequence shown here is derived from an EMBL/GenBank/DDBJ whole genome shotgun (WGS) entry which is preliminary data.</text>
</comment>
<feature type="compositionally biased region" description="Basic and acidic residues" evidence="1">
    <location>
        <begin position="1"/>
        <end position="21"/>
    </location>
</feature>
<dbReference type="EMBL" id="QZFU01000041">
    <property type="protein sequence ID" value="RJO70114.1"/>
    <property type="molecule type" value="Genomic_DNA"/>
</dbReference>
<accession>A0A3A4K9N7</accession>
<feature type="region of interest" description="Disordered" evidence="1">
    <location>
        <begin position="1"/>
        <end position="31"/>
    </location>
</feature>
<evidence type="ECO:0000313" key="3">
    <source>
        <dbReference type="Proteomes" id="UP000266677"/>
    </source>
</evidence>
<sequence length="59" mass="6266">MAAAKAADRRDAPAAARERHPQRFTTTAAPKILDLPDTVWINRPAQAPATSEETAPTAA</sequence>
<evidence type="ECO:0000256" key="1">
    <source>
        <dbReference type="SAM" id="MobiDB-lite"/>
    </source>
</evidence>
<dbReference type="RefSeq" id="WP_147404302.1">
    <property type="nucleotide sequence ID" value="NZ_QZFU01000041.1"/>
</dbReference>
<organism evidence="2 3">
    <name type="scientific">Nocardia panacis</name>
    <dbReference type="NCBI Taxonomy" id="2340916"/>
    <lineage>
        <taxon>Bacteria</taxon>
        <taxon>Bacillati</taxon>
        <taxon>Actinomycetota</taxon>
        <taxon>Actinomycetes</taxon>
        <taxon>Mycobacteriales</taxon>
        <taxon>Nocardiaceae</taxon>
        <taxon>Nocardia</taxon>
    </lineage>
</organism>
<reference evidence="2 3" key="1">
    <citation type="submission" date="2018-09" db="EMBL/GenBank/DDBJ databases">
        <title>YIM PH21274 draft genome.</title>
        <authorList>
            <person name="Miao C."/>
        </authorList>
    </citation>
    <scope>NUCLEOTIDE SEQUENCE [LARGE SCALE GENOMIC DNA]</scope>
    <source>
        <strain evidence="2 3">YIM PH 21724</strain>
    </source>
</reference>
<proteinExistence type="predicted"/>
<dbReference type="Proteomes" id="UP000266677">
    <property type="component" value="Unassembled WGS sequence"/>
</dbReference>
<dbReference type="AlphaFoldDB" id="A0A3A4K9N7"/>
<keyword evidence="3" id="KW-1185">Reference proteome</keyword>